<dbReference type="AlphaFoldDB" id="A0A167WL94"/>
<protein>
    <submittedName>
        <fullName evidence="3">DNA polymerase II large subunit-like protein</fullName>
    </submittedName>
</protein>
<evidence type="ECO:0000256" key="2">
    <source>
        <dbReference type="SAM" id="MobiDB-lite"/>
    </source>
</evidence>
<evidence type="ECO:0000313" key="4">
    <source>
        <dbReference type="Proteomes" id="UP000078544"/>
    </source>
</evidence>
<gene>
    <name evidence="3" type="ORF">AAL_07942</name>
</gene>
<evidence type="ECO:0000256" key="1">
    <source>
        <dbReference type="ARBA" id="ARBA00010568"/>
    </source>
</evidence>
<name>A0A167WL94_9HYPO</name>
<dbReference type="Gene3D" id="3.30.760.10">
    <property type="entry name" value="RNA Cap, Translation Initiation Factor Eif4e"/>
    <property type="match status" value="1"/>
</dbReference>
<dbReference type="InterPro" id="IPR015034">
    <property type="entry name" value="Bles03"/>
</dbReference>
<reference evidence="3 4" key="1">
    <citation type="journal article" date="2016" name="Genome Biol. Evol.">
        <title>Divergent and convergent evolution of fungal pathogenicity.</title>
        <authorList>
            <person name="Shang Y."/>
            <person name="Xiao G."/>
            <person name="Zheng P."/>
            <person name="Cen K."/>
            <person name="Zhan S."/>
            <person name="Wang C."/>
        </authorList>
    </citation>
    <scope>NUCLEOTIDE SEQUENCE [LARGE SCALE GENOMIC DNA]</scope>
    <source>
        <strain evidence="3 4">RCEF 2490</strain>
    </source>
</reference>
<keyword evidence="4" id="KW-1185">Reference proteome</keyword>
<dbReference type="PANTHER" id="PTHR31977">
    <property type="entry name" value="UPF0696 PROTEIN C11ORF68"/>
    <property type="match status" value="1"/>
</dbReference>
<comment type="similarity">
    <text evidence="1">Belongs to the UPF0696 family.</text>
</comment>
<dbReference type="Pfam" id="PF08939">
    <property type="entry name" value="Bles03"/>
    <property type="match status" value="1"/>
</dbReference>
<dbReference type="PANTHER" id="PTHR31977:SF1">
    <property type="entry name" value="UPF0696 PROTEIN C11ORF68"/>
    <property type="match status" value="1"/>
</dbReference>
<accession>A0A167WL94</accession>
<dbReference type="Proteomes" id="UP000078544">
    <property type="component" value="Unassembled WGS sequence"/>
</dbReference>
<dbReference type="SUPFAM" id="SSF55418">
    <property type="entry name" value="eIF4e-like"/>
    <property type="match status" value="1"/>
</dbReference>
<dbReference type="InterPro" id="IPR023398">
    <property type="entry name" value="TIF_eIF4e-like"/>
</dbReference>
<comment type="caution">
    <text evidence="3">The sequence shown here is derived from an EMBL/GenBank/DDBJ whole genome shotgun (WGS) entry which is preliminary data.</text>
</comment>
<proteinExistence type="inferred from homology"/>
<sequence length="269" mass="29829">MELDADDTQFYGKQPWLPPASTDQSDELPWIFICNPFVARQDKGYRNGDIPKGNEDEAPGEQGRQLRLVVQGSIERLELLADLTNKVTTCGKSQAFIGRELFRERRQAAADMLGLAHAGRVRTGKWMLFCPPTEVNETWEMVAKATANNELGIAAKVAPRSADADAMKERLICVYTADFGDKADVGRVLQRLRELKLVGATHRPIFYKPGESIPLEQWNISTNSVVLVGTQLTGAKPDIYTYVGISRGNPWGLAASIYNSGEFPRDTAR</sequence>
<dbReference type="EMBL" id="AZGY01000027">
    <property type="protein sequence ID" value="KZZ88999.1"/>
    <property type="molecule type" value="Genomic_DNA"/>
</dbReference>
<dbReference type="OrthoDB" id="10067381at2759"/>
<organism evidence="3 4">
    <name type="scientific">Moelleriella libera RCEF 2490</name>
    <dbReference type="NCBI Taxonomy" id="1081109"/>
    <lineage>
        <taxon>Eukaryota</taxon>
        <taxon>Fungi</taxon>
        <taxon>Dikarya</taxon>
        <taxon>Ascomycota</taxon>
        <taxon>Pezizomycotina</taxon>
        <taxon>Sordariomycetes</taxon>
        <taxon>Hypocreomycetidae</taxon>
        <taxon>Hypocreales</taxon>
        <taxon>Clavicipitaceae</taxon>
        <taxon>Moelleriella</taxon>
    </lineage>
</organism>
<feature type="region of interest" description="Disordered" evidence="2">
    <location>
        <begin position="1"/>
        <end position="22"/>
    </location>
</feature>
<evidence type="ECO:0000313" key="3">
    <source>
        <dbReference type="EMBL" id="KZZ88999.1"/>
    </source>
</evidence>